<dbReference type="PIRSF" id="PIRSF000390">
    <property type="entry name" value="PLP_StrS"/>
    <property type="match status" value="1"/>
</dbReference>
<dbReference type="InterPro" id="IPR000653">
    <property type="entry name" value="DegT/StrS_aminotransferase"/>
</dbReference>
<keyword evidence="2" id="KW-0812">Transmembrane</keyword>
<accession>A0ABS4IWL1</accession>
<organism evidence="3 4">
    <name type="scientific">Paenibacillus eucommiae</name>
    <dbReference type="NCBI Taxonomy" id="1355755"/>
    <lineage>
        <taxon>Bacteria</taxon>
        <taxon>Bacillati</taxon>
        <taxon>Bacillota</taxon>
        <taxon>Bacilli</taxon>
        <taxon>Bacillales</taxon>
        <taxon>Paenibacillaceae</taxon>
        <taxon>Paenibacillus</taxon>
    </lineage>
</organism>
<reference evidence="3 4" key="1">
    <citation type="submission" date="2021-03" db="EMBL/GenBank/DDBJ databases">
        <title>Genomic Encyclopedia of Type Strains, Phase IV (KMG-IV): sequencing the most valuable type-strain genomes for metagenomic binning, comparative biology and taxonomic classification.</title>
        <authorList>
            <person name="Goeker M."/>
        </authorList>
    </citation>
    <scope>NUCLEOTIDE SEQUENCE [LARGE SCALE GENOMIC DNA]</scope>
    <source>
        <strain evidence="3 4">DSM 26048</strain>
    </source>
</reference>
<keyword evidence="3" id="KW-0032">Aminotransferase</keyword>
<gene>
    <name evidence="3" type="ORF">J2Z66_003582</name>
</gene>
<name>A0ABS4IWL1_9BACL</name>
<dbReference type="RefSeq" id="WP_209972693.1">
    <property type="nucleotide sequence ID" value="NZ_JAGGLB010000011.1"/>
</dbReference>
<protein>
    <submittedName>
        <fullName evidence="3">8-amino-3,8-dideoxy-alpha-D-manno-octulosonate transaminase</fullName>
        <ecNumber evidence="3">2.6.1.109</ecNumber>
    </submittedName>
</protein>
<dbReference type="SUPFAM" id="SSF53383">
    <property type="entry name" value="PLP-dependent transferases"/>
    <property type="match status" value="1"/>
</dbReference>
<proteinExistence type="inferred from homology"/>
<dbReference type="Gene3D" id="3.90.1150.10">
    <property type="entry name" value="Aspartate Aminotransferase, domain 1"/>
    <property type="match status" value="1"/>
</dbReference>
<dbReference type="PANTHER" id="PTHR30244">
    <property type="entry name" value="TRANSAMINASE"/>
    <property type="match status" value="1"/>
</dbReference>
<dbReference type="Gene3D" id="3.40.640.10">
    <property type="entry name" value="Type I PLP-dependent aspartate aminotransferase-like (Major domain)"/>
    <property type="match status" value="1"/>
</dbReference>
<evidence type="ECO:0000313" key="3">
    <source>
        <dbReference type="EMBL" id="MBP1991974.1"/>
    </source>
</evidence>
<dbReference type="PANTHER" id="PTHR30244:SF34">
    <property type="entry name" value="DTDP-4-AMINO-4,6-DIDEOXYGALACTOSE TRANSAMINASE"/>
    <property type="match status" value="1"/>
</dbReference>
<dbReference type="EC" id="2.6.1.109" evidence="3"/>
<comment type="caution">
    <text evidence="3">The sequence shown here is derived from an EMBL/GenBank/DDBJ whole genome shotgun (WGS) entry which is preliminary data.</text>
</comment>
<dbReference type="Proteomes" id="UP001519287">
    <property type="component" value="Unassembled WGS sequence"/>
</dbReference>
<evidence type="ECO:0000256" key="1">
    <source>
        <dbReference type="RuleBase" id="RU004508"/>
    </source>
</evidence>
<dbReference type="EMBL" id="JAGGLB010000011">
    <property type="protein sequence ID" value="MBP1991974.1"/>
    <property type="molecule type" value="Genomic_DNA"/>
</dbReference>
<dbReference type="InterPro" id="IPR015424">
    <property type="entry name" value="PyrdxlP-dep_Trfase"/>
</dbReference>
<keyword evidence="1" id="KW-0663">Pyridoxal phosphate</keyword>
<comment type="similarity">
    <text evidence="1">Belongs to the DegT/DnrJ/EryC1 family.</text>
</comment>
<keyword evidence="2" id="KW-1133">Transmembrane helix</keyword>
<evidence type="ECO:0000256" key="2">
    <source>
        <dbReference type="SAM" id="Phobius"/>
    </source>
</evidence>
<keyword evidence="2" id="KW-0472">Membrane</keyword>
<keyword evidence="3" id="KW-0808">Transferase</keyword>
<feature type="transmembrane region" description="Helical" evidence="2">
    <location>
        <begin position="98"/>
        <end position="121"/>
    </location>
</feature>
<dbReference type="GO" id="GO:0008483">
    <property type="term" value="F:transaminase activity"/>
    <property type="evidence" value="ECO:0007669"/>
    <property type="project" value="UniProtKB-KW"/>
</dbReference>
<evidence type="ECO:0000313" key="4">
    <source>
        <dbReference type="Proteomes" id="UP001519287"/>
    </source>
</evidence>
<keyword evidence="4" id="KW-1185">Reference proteome</keyword>
<dbReference type="InterPro" id="IPR015421">
    <property type="entry name" value="PyrdxlP-dep_Trfase_major"/>
</dbReference>
<sequence>MRTIALHGGTPIRSEKFPPYYPGANLMGKEEAEASAGIALSQSPFRYYGVDMKYKVRQFEDMFTEVSAARFSLAVTSGTAALMVSLKALRIGYGDKVAVPACTFIATAAVVIAAGAVPVFVDVDESLNMDPLDLHTKLSEDDEIRAVIAVHILGYPCDMDGIMKVACHYQVPVIEDVAQSCGTTYKGRFCGTIGDIGAFSFQMNKLITCGEGGAVVTNDPDIFERAVRYHDHGGFRDKERYGIDSECVFAFAGQNYRMSEFAGAVMVEQLKKLETIISRMRAHHDRIVNGLAQALPGLTLRKLYDPAGAAGCSVAVVLDSAALASTFIKALNAENINAMPLYDARPLYHNEIFQQRKSVEKNGFPFCYPFKHPLDYSNVLCPRAEHLAPRMVFIPITSVIPDHEIEPIIEGIISVYHAIHTGK</sequence>
<dbReference type="Pfam" id="PF01041">
    <property type="entry name" value="DegT_DnrJ_EryC1"/>
    <property type="match status" value="1"/>
</dbReference>
<dbReference type="InterPro" id="IPR015422">
    <property type="entry name" value="PyrdxlP-dep_Trfase_small"/>
</dbReference>